<comment type="caution">
    <text evidence="1">The sequence shown here is derived from an EMBL/GenBank/DDBJ whole genome shotgun (WGS) entry which is preliminary data.</text>
</comment>
<reference evidence="1 2" key="1">
    <citation type="journal article" date="2017" name="Genome Biol.">
        <title>New reference genome sequences of hot pepper reveal the massive evolution of plant disease-resistance genes by retroduplication.</title>
        <authorList>
            <person name="Kim S."/>
            <person name="Park J."/>
            <person name="Yeom S.I."/>
            <person name="Kim Y.M."/>
            <person name="Seo E."/>
            <person name="Kim K.T."/>
            <person name="Kim M.S."/>
            <person name="Lee J.M."/>
            <person name="Cheong K."/>
            <person name="Shin H.S."/>
            <person name="Kim S.B."/>
            <person name="Han K."/>
            <person name="Lee J."/>
            <person name="Park M."/>
            <person name="Lee H.A."/>
            <person name="Lee H.Y."/>
            <person name="Lee Y."/>
            <person name="Oh S."/>
            <person name="Lee J.H."/>
            <person name="Choi E."/>
            <person name="Choi E."/>
            <person name="Lee S.E."/>
            <person name="Jeon J."/>
            <person name="Kim H."/>
            <person name="Choi G."/>
            <person name="Song H."/>
            <person name="Lee J."/>
            <person name="Lee S.C."/>
            <person name="Kwon J.K."/>
            <person name="Lee H.Y."/>
            <person name="Koo N."/>
            <person name="Hong Y."/>
            <person name="Kim R.W."/>
            <person name="Kang W.H."/>
            <person name="Huh J.H."/>
            <person name="Kang B.C."/>
            <person name="Yang T.J."/>
            <person name="Lee Y.H."/>
            <person name="Bennetzen J.L."/>
            <person name="Choi D."/>
        </authorList>
    </citation>
    <scope>NUCLEOTIDE SEQUENCE [LARGE SCALE GENOMIC DNA]</scope>
    <source>
        <strain evidence="2">cv. PBC81</strain>
    </source>
</reference>
<reference evidence="2" key="2">
    <citation type="journal article" date="2017" name="J. Anim. Genet.">
        <title>Multiple reference genome sequences of hot pepper reveal the massive evolution of plant disease resistance genes by retroduplication.</title>
        <authorList>
            <person name="Kim S."/>
            <person name="Park J."/>
            <person name="Yeom S.-I."/>
            <person name="Kim Y.-M."/>
            <person name="Seo E."/>
            <person name="Kim K.-T."/>
            <person name="Kim M.-S."/>
            <person name="Lee J.M."/>
            <person name="Cheong K."/>
            <person name="Shin H.-S."/>
            <person name="Kim S.-B."/>
            <person name="Han K."/>
            <person name="Lee J."/>
            <person name="Park M."/>
            <person name="Lee H.-A."/>
            <person name="Lee H.-Y."/>
            <person name="Lee Y."/>
            <person name="Oh S."/>
            <person name="Lee J.H."/>
            <person name="Choi E."/>
            <person name="Choi E."/>
            <person name="Lee S.E."/>
            <person name="Jeon J."/>
            <person name="Kim H."/>
            <person name="Choi G."/>
            <person name="Song H."/>
            <person name="Lee J."/>
            <person name="Lee S.-C."/>
            <person name="Kwon J.-K."/>
            <person name="Lee H.-Y."/>
            <person name="Koo N."/>
            <person name="Hong Y."/>
            <person name="Kim R.W."/>
            <person name="Kang W.-H."/>
            <person name="Huh J.H."/>
            <person name="Kang B.-C."/>
            <person name="Yang T.-J."/>
            <person name="Lee Y.-H."/>
            <person name="Bennetzen J.L."/>
            <person name="Choi D."/>
        </authorList>
    </citation>
    <scope>NUCLEOTIDE SEQUENCE [LARGE SCALE GENOMIC DNA]</scope>
    <source>
        <strain evidence="2">cv. PBC81</strain>
    </source>
</reference>
<dbReference type="Proteomes" id="UP000224567">
    <property type="component" value="Unassembled WGS sequence"/>
</dbReference>
<gene>
    <name evidence="1" type="ORF">CQW23_05464</name>
</gene>
<accession>A0A2G2XHL4</accession>
<dbReference type="PANTHER" id="PTHR31286:SF104">
    <property type="entry name" value="PEROXIDASE"/>
    <property type="match status" value="1"/>
</dbReference>
<evidence type="ECO:0000313" key="1">
    <source>
        <dbReference type="EMBL" id="PHT56978.1"/>
    </source>
</evidence>
<name>A0A2G2XHL4_CAPBA</name>
<dbReference type="PANTHER" id="PTHR31286">
    <property type="entry name" value="GLYCINE-RICH CELL WALL STRUCTURAL PROTEIN 1.8-LIKE"/>
    <property type="match status" value="1"/>
</dbReference>
<dbReference type="EMBL" id="MLFT02000002">
    <property type="protein sequence ID" value="PHT56978.1"/>
    <property type="molecule type" value="Genomic_DNA"/>
</dbReference>
<keyword evidence="2" id="KW-1185">Reference proteome</keyword>
<evidence type="ECO:0000313" key="2">
    <source>
        <dbReference type="Proteomes" id="UP000224567"/>
    </source>
</evidence>
<dbReference type="InterPro" id="IPR040256">
    <property type="entry name" value="At4g02000-like"/>
</dbReference>
<organism evidence="1 2">
    <name type="scientific">Capsicum baccatum</name>
    <name type="common">Peruvian pepper</name>
    <dbReference type="NCBI Taxonomy" id="33114"/>
    <lineage>
        <taxon>Eukaryota</taxon>
        <taxon>Viridiplantae</taxon>
        <taxon>Streptophyta</taxon>
        <taxon>Embryophyta</taxon>
        <taxon>Tracheophyta</taxon>
        <taxon>Spermatophyta</taxon>
        <taxon>Magnoliopsida</taxon>
        <taxon>eudicotyledons</taxon>
        <taxon>Gunneridae</taxon>
        <taxon>Pentapetalae</taxon>
        <taxon>asterids</taxon>
        <taxon>lamiids</taxon>
        <taxon>Solanales</taxon>
        <taxon>Solanaceae</taxon>
        <taxon>Solanoideae</taxon>
        <taxon>Capsiceae</taxon>
        <taxon>Capsicum</taxon>
    </lineage>
</organism>
<proteinExistence type="predicted"/>
<protein>
    <submittedName>
        <fullName evidence="1">Uncharacterized protein</fullName>
    </submittedName>
</protein>
<sequence>MDQYVDFVAELSRGVNYFMHNDRNHQIKIFSLAIEFKPKEETSRAAVWISFSNLSMNLFAKRSLLFVASTVEKCILVDKATQVRSRPSTARVRVILDLMDKHPDLIRLQSVDKVITDNIIEEFQKPLIATLDASACEIPSPSMESIVEKWNEFEHKLLFKGNEQDVNGVVVLTLAYSNNKVEAKSDQNSGTNIKSWTDMTEEEKQAPSPPTCSKLSPAAAEFVPSYAMVLPFVAAE</sequence>
<dbReference type="OrthoDB" id="1306281at2759"/>
<dbReference type="AlphaFoldDB" id="A0A2G2XHL4"/>